<comment type="caution">
    <text evidence="2">The sequence shown here is derived from an EMBL/GenBank/DDBJ whole genome shotgun (WGS) entry which is preliminary data.</text>
</comment>
<dbReference type="STRING" id="73230.A0A2B7ZJE0"/>
<keyword evidence="3" id="KW-1185">Reference proteome</keyword>
<protein>
    <submittedName>
        <fullName evidence="2">Uncharacterized protein</fullName>
    </submittedName>
</protein>
<accession>A0A2B7ZJE0</accession>
<feature type="region of interest" description="Disordered" evidence="1">
    <location>
        <begin position="1"/>
        <end position="54"/>
    </location>
</feature>
<reference evidence="2 3" key="1">
    <citation type="submission" date="2017-10" db="EMBL/GenBank/DDBJ databases">
        <title>Comparative genomics in systemic dimorphic fungi from Ajellomycetaceae.</title>
        <authorList>
            <person name="Munoz J.F."/>
            <person name="Mcewen J.G."/>
            <person name="Clay O.K."/>
            <person name="Cuomo C.A."/>
        </authorList>
    </citation>
    <scope>NUCLEOTIDE SEQUENCE [LARGE SCALE GENOMIC DNA]</scope>
    <source>
        <strain evidence="2 3">UAMH4076</strain>
    </source>
</reference>
<evidence type="ECO:0000313" key="2">
    <source>
        <dbReference type="EMBL" id="PGH33293.1"/>
    </source>
</evidence>
<dbReference type="VEuPathDB" id="FungiDB:EMCG_01121"/>
<dbReference type="Proteomes" id="UP000226031">
    <property type="component" value="Unassembled WGS sequence"/>
</dbReference>
<evidence type="ECO:0000256" key="1">
    <source>
        <dbReference type="SAM" id="MobiDB-lite"/>
    </source>
</evidence>
<feature type="region of interest" description="Disordered" evidence="1">
    <location>
        <begin position="200"/>
        <end position="222"/>
    </location>
</feature>
<organism evidence="2 3">
    <name type="scientific">[Emmonsia] crescens</name>
    <dbReference type="NCBI Taxonomy" id="73230"/>
    <lineage>
        <taxon>Eukaryota</taxon>
        <taxon>Fungi</taxon>
        <taxon>Dikarya</taxon>
        <taxon>Ascomycota</taxon>
        <taxon>Pezizomycotina</taxon>
        <taxon>Eurotiomycetes</taxon>
        <taxon>Eurotiomycetidae</taxon>
        <taxon>Onygenales</taxon>
        <taxon>Ajellomycetaceae</taxon>
        <taxon>Emergomyces</taxon>
    </lineage>
</organism>
<sequence length="890" mass="101102">MTSAEQLDELRRQLDEVNKRADDEKKRADDEKKRADEEARERQREKRRADDYQKDQSPTTFLVYLQQVKEKLLSNFSIELDPDKASTGTVTDVSGKYYPLKLRSWKDFDKTHNQIFDQFIQTFSDAPLFPSKADIQGIGRDLSPTTRKDEQDLRPFVRTAIEKPAQRILKAYLEQTKDTTTTDFYFRNNAYSLPGKNIEITSETDESQPPPNKKRSPERKRIKGIPDRWGISEQPNGDQCEILVGEYKAAHKVYGLFPQVLSLSLSEDMFVDTLKWLQGLIMKPDEIQEKRQSIVAQVLCQAFHYIITSGLTYGYVTSGESLVFLMVNRDDPQTLYYHLNSVPDSSLAEDVDVRYSPASQLSTFVILSLHSTRRTAQQIQEDQSQLFQWPVLPNKLALTELPLRPEGACRDSDFEKQYSSGSDGGGDDADGDYRPSARPRKQQSLVTETTPAKNRRSSRMQYDNQQSTLSYCTQACLIGLSKGGPLDRRCPNVTFHQQGKPCSYHLFSKEKLSALVKDQLAHNLDENCECLDKKGMFGAVGVLFKITLTGYGYTFVAKGVQLLDEECLSNEASVYAHLSQLQGVAIPVYLGTIQLVRSYNLVSCAVVTSMMLMSWGGNSLHSAVHEGVNIAAETQRSIQEVETAGVFSLDVREANLLWNEEQQRVMMIDFDQVVIRPPLPQQKRAYDEAGSGRVGKRLRMEDKENMTMHLENNSENPAKLSAKQVEKLIAVTSRWELDDEEFEKLKENIQTWTTDPQLLFSAANTYRAGNLGVVEFCCNDLDHLNREGHSCMRNEIRCFETASSVKKDKDFIDKVERFAQLTPKELVLEKKLRRKIDINNYAAARLQGLEADLKLTPAQYQTGLSILFAAYILMQVPSNLLLNYVGRPSL</sequence>
<feature type="compositionally biased region" description="Basic and acidic residues" evidence="1">
    <location>
        <begin position="8"/>
        <end position="54"/>
    </location>
</feature>
<name>A0A2B7ZJE0_9EURO</name>
<feature type="compositionally biased region" description="Basic residues" evidence="1">
    <location>
        <begin position="212"/>
        <end position="222"/>
    </location>
</feature>
<gene>
    <name evidence="2" type="ORF">GX50_03906</name>
</gene>
<proteinExistence type="predicted"/>
<dbReference type="AlphaFoldDB" id="A0A2B7ZJE0"/>
<feature type="compositionally biased region" description="Polar residues" evidence="1">
    <location>
        <begin position="442"/>
        <end position="452"/>
    </location>
</feature>
<dbReference type="EMBL" id="PDND01000067">
    <property type="protein sequence ID" value="PGH33293.1"/>
    <property type="molecule type" value="Genomic_DNA"/>
</dbReference>
<feature type="region of interest" description="Disordered" evidence="1">
    <location>
        <begin position="408"/>
        <end position="462"/>
    </location>
</feature>
<evidence type="ECO:0000313" key="3">
    <source>
        <dbReference type="Proteomes" id="UP000226031"/>
    </source>
</evidence>